<feature type="region of interest" description="Disordered" evidence="1">
    <location>
        <begin position="597"/>
        <end position="618"/>
    </location>
</feature>
<evidence type="ECO:0000256" key="1">
    <source>
        <dbReference type="SAM" id="MobiDB-lite"/>
    </source>
</evidence>
<dbReference type="InterPro" id="IPR015655">
    <property type="entry name" value="PP2C"/>
</dbReference>
<dbReference type="SUPFAM" id="SSF81606">
    <property type="entry name" value="PP2C-like"/>
    <property type="match status" value="1"/>
</dbReference>
<feature type="region of interest" description="Disordered" evidence="1">
    <location>
        <begin position="460"/>
        <end position="481"/>
    </location>
</feature>
<evidence type="ECO:0000259" key="4">
    <source>
        <dbReference type="PROSITE" id="PS51746"/>
    </source>
</evidence>
<dbReference type="CDD" id="cd00143">
    <property type="entry name" value="PP2Cc"/>
    <property type="match status" value="1"/>
</dbReference>
<feature type="domain" description="PPM-type phosphatase" evidence="4">
    <location>
        <begin position="627"/>
        <end position="880"/>
    </location>
</feature>
<proteinExistence type="predicted"/>
<dbReference type="PROSITE" id="PS51746">
    <property type="entry name" value="PPM_2"/>
    <property type="match status" value="1"/>
</dbReference>
<dbReference type="InterPro" id="IPR036457">
    <property type="entry name" value="PPM-type-like_dom_sf"/>
</dbReference>
<feature type="signal peptide" evidence="3">
    <location>
        <begin position="1"/>
        <end position="28"/>
    </location>
</feature>
<dbReference type="Pfam" id="PF13672">
    <property type="entry name" value="PP2C_2"/>
    <property type="match status" value="1"/>
</dbReference>
<dbReference type="SMART" id="SM00332">
    <property type="entry name" value="PP2Cc"/>
    <property type="match status" value="1"/>
</dbReference>
<dbReference type="GO" id="GO:0004722">
    <property type="term" value="F:protein serine/threonine phosphatase activity"/>
    <property type="evidence" value="ECO:0007669"/>
    <property type="project" value="InterPro"/>
</dbReference>
<keyword evidence="3" id="KW-0732">Signal</keyword>
<dbReference type="PANTHER" id="PTHR47992">
    <property type="entry name" value="PROTEIN PHOSPHATASE"/>
    <property type="match status" value="1"/>
</dbReference>
<keyword evidence="6" id="KW-1185">Reference proteome</keyword>
<dbReference type="EMBL" id="BNJF01000001">
    <property type="protein sequence ID" value="GHO44738.1"/>
    <property type="molecule type" value="Genomic_DNA"/>
</dbReference>
<keyword evidence="2" id="KW-0472">Membrane</keyword>
<dbReference type="RefSeq" id="WP_220194114.1">
    <property type="nucleotide sequence ID" value="NZ_BNJF01000001.1"/>
</dbReference>
<keyword evidence="2" id="KW-0812">Transmembrane</keyword>
<feature type="chain" id="PRO_5035228979" description="PPM-type phosphatase domain-containing protein" evidence="3">
    <location>
        <begin position="29"/>
        <end position="907"/>
    </location>
</feature>
<accession>A0A8J3I135</accession>
<evidence type="ECO:0000313" key="6">
    <source>
        <dbReference type="Proteomes" id="UP000612362"/>
    </source>
</evidence>
<feature type="transmembrane region" description="Helical" evidence="2">
    <location>
        <begin position="384"/>
        <end position="406"/>
    </location>
</feature>
<feature type="region of interest" description="Disordered" evidence="1">
    <location>
        <begin position="500"/>
        <end position="526"/>
    </location>
</feature>
<organism evidence="5 6">
    <name type="scientific">Ktedonospora formicarum</name>
    <dbReference type="NCBI Taxonomy" id="2778364"/>
    <lineage>
        <taxon>Bacteria</taxon>
        <taxon>Bacillati</taxon>
        <taxon>Chloroflexota</taxon>
        <taxon>Ktedonobacteria</taxon>
        <taxon>Ktedonobacterales</taxon>
        <taxon>Ktedonobacteraceae</taxon>
        <taxon>Ktedonospora</taxon>
    </lineage>
</organism>
<dbReference type="Proteomes" id="UP000612362">
    <property type="component" value="Unassembled WGS sequence"/>
</dbReference>
<reference evidence="5" key="1">
    <citation type="submission" date="2020-10" db="EMBL/GenBank/DDBJ databases">
        <title>Taxonomic study of unclassified bacteria belonging to the class Ktedonobacteria.</title>
        <authorList>
            <person name="Yabe S."/>
            <person name="Wang C.M."/>
            <person name="Zheng Y."/>
            <person name="Sakai Y."/>
            <person name="Cavaletti L."/>
            <person name="Monciardini P."/>
            <person name="Donadio S."/>
        </authorList>
    </citation>
    <scope>NUCLEOTIDE SEQUENCE</scope>
    <source>
        <strain evidence="5">SOSP1-1</strain>
    </source>
</reference>
<comment type="caution">
    <text evidence="5">The sequence shown here is derived from an EMBL/GenBank/DDBJ whole genome shotgun (WGS) entry which is preliminary data.</text>
</comment>
<evidence type="ECO:0000256" key="2">
    <source>
        <dbReference type="SAM" id="Phobius"/>
    </source>
</evidence>
<protein>
    <recommendedName>
        <fullName evidence="4">PPM-type phosphatase domain-containing protein</fullName>
    </recommendedName>
</protein>
<keyword evidence="2" id="KW-1133">Transmembrane helix</keyword>
<sequence>MQRAALRGLLALVVSLQLLLLSSMGAVAASRSSTAQQDPTQQVARAGAAIVRLLATYDIAEVGTLSTPSHSHPSAPLIPQDTREALPYQCNGLGVIIASWSRDKAGKSFPGLETETQNTWVLTDSNVVSKNGPGCQPANANARLISLSISFSTMFNSSIPPQEVYNKSDPQANVALNAFCLDATGTCTDNSAVLFSFNFPKIFPYLDLAQVDPSQTTMVGLTQNANSTEVPSTSDAKNTTPITQYNTPNVLSTNASPEPGTPLVNASGELVTIHTTTGTLTRQDLSEGLQHVPLISGKKFLDINKNTPNDVHLNWLQGLALYYRQPPDYKQAESSFKLAVKNNQDFDGAHQFERKANEAQKLKDNATPTPTIGSNIMDGFSIPILPLVIATLVILIILLVLVSIIFGRKRAQRRRTHKMLEEAEQNAAIDASRIAQEEARNALPPSRLEELPTIPAWHPANQAASASSHAPTEPQVASHEEANGALPPALMEELPTIPIRQSSNQAPPTISTSVPAPTAPQANVAPSQPQAVALSCPNCNHPVAKGDNFCSHCRCPLSPSVSGLHLRIPSQYLQSAAPAGMAPASSLADVPTVEIKKKQGESSQPASDTFTEKTTPRPKTHTYMRYLVGTHTDPGIKRKYKPNEDSFFASQGTCMVQGEKLPFGLFVVADGMGGHAAGRDASRLAIQTIVNFMLPTLQASNDLPREGLVRLLVDGVQSANQAVHQQNVDKHADMGTTMTAALIVNDMAYVSNVGDSRTYLYRESEGKLRKVTNDHSVVASLVEAGIIQPDDIYTHPKRNQIYRSLGEKAAIEIDAFEEQTQEGDRFMLCSDGLWDMVRDPQIESIVKRMDKDTQSVADALIQAALKGGGEDNVSVIVAGVSVAHKDATLPEFQVLAKPDTVQLPQLT</sequence>
<evidence type="ECO:0000256" key="3">
    <source>
        <dbReference type="SAM" id="SignalP"/>
    </source>
</evidence>
<dbReference type="Gene3D" id="3.60.40.10">
    <property type="entry name" value="PPM-type phosphatase domain"/>
    <property type="match status" value="1"/>
</dbReference>
<gene>
    <name evidence="5" type="ORF">KSX_29010</name>
</gene>
<dbReference type="SMART" id="SM00331">
    <property type="entry name" value="PP2C_SIG"/>
    <property type="match status" value="1"/>
</dbReference>
<feature type="region of interest" description="Disordered" evidence="1">
    <location>
        <begin position="226"/>
        <end position="255"/>
    </location>
</feature>
<evidence type="ECO:0000313" key="5">
    <source>
        <dbReference type="EMBL" id="GHO44738.1"/>
    </source>
</evidence>
<name>A0A8J3I135_9CHLR</name>
<dbReference type="InterPro" id="IPR001932">
    <property type="entry name" value="PPM-type_phosphatase-like_dom"/>
</dbReference>
<dbReference type="AlphaFoldDB" id="A0A8J3I135"/>